<evidence type="ECO:0000256" key="1">
    <source>
        <dbReference type="SAM" id="MobiDB-lite"/>
    </source>
</evidence>
<proteinExistence type="predicted"/>
<dbReference type="Proteomes" id="UP000051449">
    <property type="component" value="Unassembled WGS sequence"/>
</dbReference>
<dbReference type="RefSeq" id="WP_000110203.1">
    <property type="nucleotide sequence ID" value="NZ_BBNH01000001.1"/>
</dbReference>
<dbReference type="AlphaFoldDB" id="A0AAP1A907"/>
<dbReference type="Pfam" id="PF04883">
    <property type="entry name" value="HK97-gp10_like"/>
    <property type="match status" value="1"/>
</dbReference>
<accession>A0AAP1A907</accession>
<evidence type="ECO:0000313" key="2">
    <source>
        <dbReference type="EMBL" id="KQE03551.1"/>
    </source>
</evidence>
<evidence type="ECO:0000313" key="4">
    <source>
        <dbReference type="Proteomes" id="UP000051449"/>
    </source>
</evidence>
<dbReference type="InterPro" id="IPR010064">
    <property type="entry name" value="HK97-gp10_tail"/>
</dbReference>
<evidence type="ECO:0000313" key="3">
    <source>
        <dbReference type="EMBL" id="KQE07293.1"/>
    </source>
</evidence>
<organism evidence="2 4">
    <name type="scientific">Acinetobacter baumannii</name>
    <dbReference type="NCBI Taxonomy" id="470"/>
    <lineage>
        <taxon>Bacteria</taxon>
        <taxon>Pseudomonadati</taxon>
        <taxon>Pseudomonadota</taxon>
        <taxon>Gammaproteobacteria</taxon>
        <taxon>Moraxellales</taxon>
        <taxon>Moraxellaceae</taxon>
        <taxon>Acinetobacter</taxon>
        <taxon>Acinetobacter calcoaceticus/baumannii complex</taxon>
    </lineage>
</organism>
<name>A0AAP1A907_ACIBA</name>
<gene>
    <name evidence="3" type="ORF">APD33_02325</name>
    <name evidence="2" type="ORF">APD33_13125</name>
</gene>
<feature type="region of interest" description="Disordered" evidence="1">
    <location>
        <begin position="84"/>
        <end position="104"/>
    </location>
</feature>
<evidence type="ECO:0008006" key="5">
    <source>
        <dbReference type="Google" id="ProtNLM"/>
    </source>
</evidence>
<sequence length="152" mass="17102">MSVEVKIEGLPDLENKLRQLADEKKVKKITRQAARKAMNIVRNAARENAKRVDNKKTSEKIWKNISTQAGKTRNSRTIKMRVGVRGGASFSDPNPPETSGGDTRHWRWVEFGSSHQPAIPFMRPALANNLEKVTTKFSESFSEALNLELANL</sequence>
<dbReference type="EMBL" id="LLGC01000126">
    <property type="protein sequence ID" value="KQE07293.1"/>
    <property type="molecule type" value="Genomic_DNA"/>
</dbReference>
<dbReference type="NCBIfam" id="TIGR01725">
    <property type="entry name" value="phge_HK97_gp10"/>
    <property type="match status" value="1"/>
</dbReference>
<dbReference type="EMBL" id="LLGC01000179">
    <property type="protein sequence ID" value="KQE03551.1"/>
    <property type="molecule type" value="Genomic_DNA"/>
</dbReference>
<reference evidence="2 4" key="1">
    <citation type="submission" date="2015-10" db="EMBL/GenBank/DDBJ databases">
        <title>The utility of whole genome sequencing in characterizing Acinetobacter epidemiology and analyzing hospital outbreaks.</title>
        <authorList>
            <person name="Ozer E.A."/>
            <person name="Fitzpatrick M.A."/>
            <person name="Hauser A.R."/>
        </authorList>
    </citation>
    <scope>NUCLEOTIDE SEQUENCE [LARGE SCALE GENOMIC DNA]</scope>
    <source>
        <strain evidence="2 4">ABBL072</strain>
    </source>
</reference>
<protein>
    <recommendedName>
        <fullName evidence="5">HK97 gp10 family phage protein</fullName>
    </recommendedName>
</protein>
<comment type="caution">
    <text evidence="2">The sequence shown here is derived from an EMBL/GenBank/DDBJ whole genome shotgun (WGS) entry which is preliminary data.</text>
</comment>